<dbReference type="Proteomes" id="UP001305779">
    <property type="component" value="Unassembled WGS sequence"/>
</dbReference>
<proteinExistence type="predicted"/>
<dbReference type="EMBL" id="JAXOVC010000010">
    <property type="protein sequence ID" value="KAK4496408.1"/>
    <property type="molecule type" value="Genomic_DNA"/>
</dbReference>
<organism evidence="1 2">
    <name type="scientific">Zasmidium cellare</name>
    <name type="common">Wine cellar mold</name>
    <name type="synonym">Racodium cellare</name>
    <dbReference type="NCBI Taxonomy" id="395010"/>
    <lineage>
        <taxon>Eukaryota</taxon>
        <taxon>Fungi</taxon>
        <taxon>Dikarya</taxon>
        <taxon>Ascomycota</taxon>
        <taxon>Pezizomycotina</taxon>
        <taxon>Dothideomycetes</taxon>
        <taxon>Dothideomycetidae</taxon>
        <taxon>Mycosphaerellales</taxon>
        <taxon>Mycosphaerellaceae</taxon>
        <taxon>Zasmidium</taxon>
    </lineage>
</organism>
<reference evidence="1 2" key="1">
    <citation type="journal article" date="2023" name="G3 (Bethesda)">
        <title>A chromosome-level genome assembly of Zasmidium syzygii isolated from banana leaves.</title>
        <authorList>
            <person name="van Westerhoven A.C."/>
            <person name="Mehrabi R."/>
            <person name="Talebi R."/>
            <person name="Steentjes M.B.F."/>
            <person name="Corcolon B."/>
            <person name="Chong P.A."/>
            <person name="Kema G.H.J."/>
            <person name="Seidl M.F."/>
        </authorList>
    </citation>
    <scope>NUCLEOTIDE SEQUENCE [LARGE SCALE GENOMIC DNA]</scope>
    <source>
        <strain evidence="1 2">P124</strain>
    </source>
</reference>
<comment type="caution">
    <text evidence="1">The sequence shown here is derived from an EMBL/GenBank/DDBJ whole genome shotgun (WGS) entry which is preliminary data.</text>
</comment>
<protein>
    <submittedName>
        <fullName evidence="1">Uncharacterized protein</fullName>
    </submittedName>
</protein>
<evidence type="ECO:0000313" key="1">
    <source>
        <dbReference type="EMBL" id="KAK4496408.1"/>
    </source>
</evidence>
<sequence>MAFCQASEVYQRRTSTPSNEDEKILKAALANYGRAVTLLRHKLASTDYVPSESATATSSALATFDLIIADGAEDKISHSASFAHFEACKWFLEAQSKDASSPPTTIARAFFQDYCRFELFRVCSLGKLNTVTESVCENTYWSGMEPFSIAYLPSNYASLQRASHEIDLRLARLTQYVRMMRDGDEISASRVTALADLMLEFENLPAENETLHQVRVVRTTNIAERHIVPVSFDFDSQHWPMLVHYWATLLTLVRLCLLTDFLARKEHNLSWLDHEKTARLVATQQRAVSNLLMSRQYAFERSIVARLQVVHPLVIVWATLAGRSTTPQGIPVVEMKRWILSQLQRSGVSFLRDWTEQDLDNATKIFDIPDRLKQQQRYPA</sequence>
<gene>
    <name evidence="1" type="ORF">PRZ48_012388</name>
</gene>
<accession>A0ABR0E5N2</accession>
<keyword evidence="2" id="KW-1185">Reference proteome</keyword>
<name>A0ABR0E5N2_ZASCE</name>
<evidence type="ECO:0000313" key="2">
    <source>
        <dbReference type="Proteomes" id="UP001305779"/>
    </source>
</evidence>